<gene>
    <name evidence="9" type="ORF">MNEG_16156</name>
</gene>
<feature type="transmembrane region" description="Helical" evidence="8">
    <location>
        <begin position="169"/>
        <end position="188"/>
    </location>
</feature>
<dbReference type="GO" id="GO:0005886">
    <property type="term" value="C:plasma membrane"/>
    <property type="evidence" value="ECO:0007669"/>
    <property type="project" value="UniProtKB-SubCell"/>
</dbReference>
<keyword evidence="10" id="KW-1185">Reference proteome</keyword>
<evidence type="ECO:0000256" key="5">
    <source>
        <dbReference type="ARBA" id="ARBA00022692"/>
    </source>
</evidence>
<dbReference type="InterPro" id="IPR038770">
    <property type="entry name" value="Na+/solute_symporter_sf"/>
</dbReference>
<dbReference type="PANTHER" id="PTHR43057">
    <property type="entry name" value="ARSENITE EFFLUX TRANSPORTER"/>
    <property type="match status" value="1"/>
</dbReference>
<evidence type="ECO:0000256" key="8">
    <source>
        <dbReference type="SAM" id="Phobius"/>
    </source>
</evidence>
<name>A0A0D2IV17_9CHLO</name>
<feature type="transmembrane region" description="Helical" evidence="8">
    <location>
        <begin position="94"/>
        <end position="116"/>
    </location>
</feature>
<dbReference type="Gene3D" id="1.20.1530.20">
    <property type="match status" value="1"/>
</dbReference>
<evidence type="ECO:0000313" key="10">
    <source>
        <dbReference type="Proteomes" id="UP000054498"/>
    </source>
</evidence>
<evidence type="ECO:0000256" key="4">
    <source>
        <dbReference type="ARBA" id="ARBA00022475"/>
    </source>
</evidence>
<dbReference type="OrthoDB" id="187348at2759"/>
<comment type="subcellular location">
    <subcellularLocation>
        <location evidence="1">Cell membrane</location>
        <topology evidence="1">Multi-pass membrane protein</topology>
    </subcellularLocation>
</comment>
<feature type="transmembrane region" description="Helical" evidence="8">
    <location>
        <begin position="69"/>
        <end position="88"/>
    </location>
</feature>
<evidence type="ECO:0000256" key="7">
    <source>
        <dbReference type="ARBA" id="ARBA00023136"/>
    </source>
</evidence>
<comment type="similarity">
    <text evidence="2">Belongs to the arsenical resistance-3 (ACR3) (TC 2.A.59) family.</text>
</comment>
<feature type="transmembrane region" description="Helical" evidence="8">
    <location>
        <begin position="137"/>
        <end position="163"/>
    </location>
</feature>
<dbReference type="GO" id="GO:0015104">
    <property type="term" value="F:antimonite transmembrane transporter activity"/>
    <property type="evidence" value="ECO:0007669"/>
    <property type="project" value="TreeGrafter"/>
</dbReference>
<evidence type="ECO:0000313" key="9">
    <source>
        <dbReference type="EMBL" id="KIY91807.1"/>
    </source>
</evidence>
<accession>A0A0D2IV17</accession>
<dbReference type="GO" id="GO:0015105">
    <property type="term" value="F:arsenite transmembrane transporter activity"/>
    <property type="evidence" value="ECO:0007669"/>
    <property type="project" value="TreeGrafter"/>
</dbReference>
<keyword evidence="5 8" id="KW-0812">Transmembrane</keyword>
<reference evidence="9 10" key="1">
    <citation type="journal article" date="2013" name="BMC Genomics">
        <title>Reconstruction of the lipid metabolism for the microalga Monoraphidium neglectum from its genome sequence reveals characteristics suitable for biofuel production.</title>
        <authorList>
            <person name="Bogen C."/>
            <person name="Al-Dilaimi A."/>
            <person name="Albersmeier A."/>
            <person name="Wichmann J."/>
            <person name="Grundmann M."/>
            <person name="Rupp O."/>
            <person name="Lauersen K.J."/>
            <person name="Blifernez-Klassen O."/>
            <person name="Kalinowski J."/>
            <person name="Goesmann A."/>
            <person name="Mussgnug J.H."/>
            <person name="Kruse O."/>
        </authorList>
    </citation>
    <scope>NUCLEOTIDE SEQUENCE [LARGE SCALE GENOMIC DNA]</scope>
    <source>
        <strain evidence="9 10">SAG 48.87</strain>
    </source>
</reference>
<dbReference type="GeneID" id="25733888"/>
<dbReference type="AlphaFoldDB" id="A0A0D2IV17"/>
<dbReference type="InterPro" id="IPR002657">
    <property type="entry name" value="BilAc:Na_symport/Acr3"/>
</dbReference>
<dbReference type="KEGG" id="mng:MNEG_16156"/>
<protein>
    <submittedName>
        <fullName evidence="9">Arsenite transporter, ACR3 family</fullName>
    </submittedName>
</protein>
<dbReference type="PANTHER" id="PTHR43057:SF1">
    <property type="entry name" value="ARSENICAL-RESISTANCE PROTEIN 3"/>
    <property type="match status" value="1"/>
</dbReference>
<dbReference type="Proteomes" id="UP000054498">
    <property type="component" value="Unassembled WGS sequence"/>
</dbReference>
<keyword evidence="4" id="KW-1003">Cell membrane</keyword>
<keyword evidence="6 8" id="KW-1133">Transmembrane helix</keyword>
<proteinExistence type="inferred from homology"/>
<evidence type="ECO:0000256" key="2">
    <source>
        <dbReference type="ARBA" id="ARBA00010110"/>
    </source>
</evidence>
<dbReference type="GO" id="GO:0015297">
    <property type="term" value="F:antiporter activity"/>
    <property type="evidence" value="ECO:0007669"/>
    <property type="project" value="InterPro"/>
</dbReference>
<dbReference type="EMBL" id="KK106267">
    <property type="protein sequence ID" value="KIY91807.1"/>
    <property type="molecule type" value="Genomic_DNA"/>
</dbReference>
<evidence type="ECO:0000256" key="6">
    <source>
        <dbReference type="ARBA" id="ARBA00022989"/>
    </source>
</evidence>
<keyword evidence="7 8" id="KW-0472">Membrane</keyword>
<evidence type="ECO:0000256" key="3">
    <source>
        <dbReference type="ARBA" id="ARBA00022448"/>
    </source>
</evidence>
<evidence type="ECO:0000256" key="1">
    <source>
        <dbReference type="ARBA" id="ARBA00004651"/>
    </source>
</evidence>
<dbReference type="RefSeq" id="XP_013890827.1">
    <property type="nucleotide sequence ID" value="XM_014035373.1"/>
</dbReference>
<sequence>MAYEVVDDKGRLLCRSGGVGTGGKGTCDPAVAPCGGPSTAGTTCVEQQRGRAAGGAAAPLANLSWLDRLLPAWIIGSMVVGVLLGNFVPGISKALAVAHIAEVSLPIALGLWLMMWPVLTKVRYELLTQLLGRRSTLVNFAVSFALNWLLGPALMTGLAWAGLPDLPRFRNGVIMVGLARCIAMVLIWNQGHGTAATRDMIHRWHPLPVTPSGDIATHMFARIKL</sequence>
<dbReference type="InterPro" id="IPR004706">
    <property type="entry name" value="Arsenical-R_Acr3"/>
</dbReference>
<keyword evidence="3" id="KW-0813">Transport</keyword>
<organism evidence="9 10">
    <name type="scientific">Monoraphidium neglectum</name>
    <dbReference type="NCBI Taxonomy" id="145388"/>
    <lineage>
        <taxon>Eukaryota</taxon>
        <taxon>Viridiplantae</taxon>
        <taxon>Chlorophyta</taxon>
        <taxon>core chlorophytes</taxon>
        <taxon>Chlorophyceae</taxon>
        <taxon>CS clade</taxon>
        <taxon>Sphaeropleales</taxon>
        <taxon>Selenastraceae</taxon>
        <taxon>Monoraphidium</taxon>
    </lineage>
</organism>
<dbReference type="Pfam" id="PF01758">
    <property type="entry name" value="SBF"/>
    <property type="match status" value="1"/>
</dbReference>